<evidence type="ECO:0000256" key="2">
    <source>
        <dbReference type="ARBA" id="ARBA00022553"/>
    </source>
</evidence>
<dbReference type="SUPFAM" id="SSF55073">
    <property type="entry name" value="Nucleotide cyclase"/>
    <property type="match status" value="1"/>
</dbReference>
<dbReference type="RefSeq" id="WP_161082822.1">
    <property type="nucleotide sequence ID" value="NZ_WWCX01000006.1"/>
</dbReference>
<dbReference type="InterPro" id="IPR001633">
    <property type="entry name" value="EAL_dom"/>
</dbReference>
<dbReference type="EMBL" id="WWCX01000006">
    <property type="protein sequence ID" value="MYM93603.1"/>
    <property type="molecule type" value="Genomic_DNA"/>
</dbReference>
<comment type="catalytic activity">
    <reaction evidence="11">
        <text>3',3'-c-di-GMP + H2O = 5'-phosphoguanylyl(3'-&gt;5')guanosine + H(+)</text>
        <dbReference type="Rhea" id="RHEA:24902"/>
        <dbReference type="ChEBI" id="CHEBI:15377"/>
        <dbReference type="ChEBI" id="CHEBI:15378"/>
        <dbReference type="ChEBI" id="CHEBI:58754"/>
        <dbReference type="ChEBI" id="CHEBI:58805"/>
        <dbReference type="EC" id="3.1.4.52"/>
    </reaction>
    <physiologicalReaction direction="left-to-right" evidence="11">
        <dbReference type="Rhea" id="RHEA:24903"/>
    </physiologicalReaction>
</comment>
<dbReference type="SMART" id="SM00091">
    <property type="entry name" value="PAS"/>
    <property type="match status" value="1"/>
</dbReference>
<evidence type="ECO:0000313" key="18">
    <source>
        <dbReference type="Proteomes" id="UP000447355"/>
    </source>
</evidence>
<evidence type="ECO:0000259" key="14">
    <source>
        <dbReference type="PROSITE" id="PS50113"/>
    </source>
</evidence>
<evidence type="ECO:0000259" key="13">
    <source>
        <dbReference type="PROSITE" id="PS50112"/>
    </source>
</evidence>
<dbReference type="PANTHER" id="PTHR44757:SF2">
    <property type="entry name" value="BIOFILM ARCHITECTURE MAINTENANCE PROTEIN MBAA"/>
    <property type="match status" value="1"/>
</dbReference>
<dbReference type="InterPro" id="IPR038318">
    <property type="entry name" value="KdpD_sf"/>
</dbReference>
<dbReference type="Pfam" id="PF08448">
    <property type="entry name" value="PAS_4"/>
    <property type="match status" value="1"/>
</dbReference>
<evidence type="ECO:0000259" key="15">
    <source>
        <dbReference type="PROSITE" id="PS50883"/>
    </source>
</evidence>
<dbReference type="SMART" id="SM00267">
    <property type="entry name" value="GGDEF"/>
    <property type="match status" value="1"/>
</dbReference>
<dbReference type="InterPro" id="IPR052155">
    <property type="entry name" value="Biofilm_reg_signaling"/>
</dbReference>
<dbReference type="InterPro" id="IPR025201">
    <property type="entry name" value="KdpD_TM"/>
</dbReference>
<evidence type="ECO:0000256" key="7">
    <source>
        <dbReference type="ARBA" id="ARBA00022840"/>
    </source>
</evidence>
<dbReference type="PROSITE" id="PS50112">
    <property type="entry name" value="PAS"/>
    <property type="match status" value="1"/>
</dbReference>
<dbReference type="Gene3D" id="3.30.450.20">
    <property type="entry name" value="PAS domain"/>
    <property type="match status" value="1"/>
</dbReference>
<dbReference type="FunFam" id="3.30.70.270:FF:000001">
    <property type="entry name" value="Diguanylate cyclase domain protein"/>
    <property type="match status" value="1"/>
</dbReference>
<keyword evidence="6" id="KW-0418">Kinase</keyword>
<comment type="caution">
    <text evidence="17">The sequence shown here is derived from an EMBL/GenBank/DDBJ whole genome shotgun (WGS) entry which is preliminary data.</text>
</comment>
<dbReference type="GO" id="GO:0016020">
    <property type="term" value="C:membrane"/>
    <property type="evidence" value="ECO:0007669"/>
    <property type="project" value="UniProtKB-SubCell"/>
</dbReference>
<dbReference type="SMART" id="SM00052">
    <property type="entry name" value="EAL"/>
    <property type="match status" value="1"/>
</dbReference>
<dbReference type="InterPro" id="IPR013656">
    <property type="entry name" value="PAS_4"/>
</dbReference>
<feature type="domain" description="PAS" evidence="13">
    <location>
        <begin position="202"/>
        <end position="272"/>
    </location>
</feature>
<feature type="domain" description="PAC" evidence="14">
    <location>
        <begin position="275"/>
        <end position="327"/>
    </location>
</feature>
<evidence type="ECO:0000256" key="4">
    <source>
        <dbReference type="ARBA" id="ARBA00022692"/>
    </source>
</evidence>
<dbReference type="CDD" id="cd00130">
    <property type="entry name" value="PAS"/>
    <property type="match status" value="1"/>
</dbReference>
<feature type="domain" description="GGDEF" evidence="16">
    <location>
        <begin position="359"/>
        <end position="491"/>
    </location>
</feature>
<dbReference type="FunFam" id="3.20.20.450:FF:000001">
    <property type="entry name" value="Cyclic di-GMP phosphodiesterase yahA"/>
    <property type="match status" value="1"/>
</dbReference>
<dbReference type="PROSITE" id="PS50887">
    <property type="entry name" value="GGDEF"/>
    <property type="match status" value="1"/>
</dbReference>
<feature type="transmembrane region" description="Helical" evidence="12">
    <location>
        <begin position="172"/>
        <end position="191"/>
    </location>
</feature>
<dbReference type="GO" id="GO:0016301">
    <property type="term" value="F:kinase activity"/>
    <property type="evidence" value="ECO:0007669"/>
    <property type="project" value="UniProtKB-KW"/>
</dbReference>
<keyword evidence="4 12" id="KW-0812">Transmembrane</keyword>
<organism evidence="17 18">
    <name type="scientific">Duganella vulcania</name>
    <dbReference type="NCBI Taxonomy" id="2692166"/>
    <lineage>
        <taxon>Bacteria</taxon>
        <taxon>Pseudomonadati</taxon>
        <taxon>Pseudomonadota</taxon>
        <taxon>Betaproteobacteria</taxon>
        <taxon>Burkholderiales</taxon>
        <taxon>Oxalobacteraceae</taxon>
        <taxon>Telluria group</taxon>
        <taxon>Duganella</taxon>
    </lineage>
</organism>
<evidence type="ECO:0000256" key="10">
    <source>
        <dbReference type="ARBA" id="ARBA00023136"/>
    </source>
</evidence>
<dbReference type="GO" id="GO:0071111">
    <property type="term" value="F:cyclic-guanylate-specific phosphodiesterase activity"/>
    <property type="evidence" value="ECO:0007669"/>
    <property type="project" value="UniProtKB-EC"/>
</dbReference>
<dbReference type="Gene3D" id="1.20.120.620">
    <property type="entry name" value="Backbone structure of the membrane domain of e. Coli histidine kinase receptor kdpd"/>
    <property type="match status" value="1"/>
</dbReference>
<evidence type="ECO:0000256" key="12">
    <source>
        <dbReference type="SAM" id="Phobius"/>
    </source>
</evidence>
<dbReference type="AlphaFoldDB" id="A0A845GG74"/>
<protein>
    <submittedName>
        <fullName evidence="17">EAL domain-containing protein</fullName>
    </submittedName>
</protein>
<dbReference type="NCBIfam" id="TIGR00254">
    <property type="entry name" value="GGDEF"/>
    <property type="match status" value="1"/>
</dbReference>
<feature type="transmembrane region" description="Helical" evidence="12">
    <location>
        <begin position="38"/>
        <end position="61"/>
    </location>
</feature>
<dbReference type="InterPro" id="IPR035919">
    <property type="entry name" value="EAL_sf"/>
</dbReference>
<dbReference type="PANTHER" id="PTHR44757">
    <property type="entry name" value="DIGUANYLATE CYCLASE DGCP"/>
    <property type="match status" value="1"/>
</dbReference>
<dbReference type="NCBIfam" id="TIGR00229">
    <property type="entry name" value="sensory_box"/>
    <property type="match status" value="1"/>
</dbReference>
<dbReference type="GO" id="GO:0005524">
    <property type="term" value="F:ATP binding"/>
    <property type="evidence" value="ECO:0007669"/>
    <property type="project" value="UniProtKB-KW"/>
</dbReference>
<dbReference type="Proteomes" id="UP000447355">
    <property type="component" value="Unassembled WGS sequence"/>
</dbReference>
<evidence type="ECO:0000313" key="17">
    <source>
        <dbReference type="EMBL" id="MYM93603.1"/>
    </source>
</evidence>
<comment type="subcellular location">
    <subcellularLocation>
        <location evidence="1">Membrane</location>
        <topology evidence="1">Multi-pass membrane protein</topology>
    </subcellularLocation>
</comment>
<dbReference type="InterPro" id="IPR029787">
    <property type="entry name" value="Nucleotide_cyclase"/>
</dbReference>
<keyword evidence="10 12" id="KW-0472">Membrane</keyword>
<dbReference type="SUPFAM" id="SSF141868">
    <property type="entry name" value="EAL domain-like"/>
    <property type="match status" value="1"/>
</dbReference>
<proteinExistence type="predicted"/>
<keyword evidence="7" id="KW-0067">ATP-binding</keyword>
<dbReference type="PROSITE" id="PS50113">
    <property type="entry name" value="PAC"/>
    <property type="match status" value="1"/>
</dbReference>
<evidence type="ECO:0000256" key="1">
    <source>
        <dbReference type="ARBA" id="ARBA00004141"/>
    </source>
</evidence>
<dbReference type="InterPro" id="IPR000700">
    <property type="entry name" value="PAS-assoc_C"/>
</dbReference>
<keyword evidence="8 12" id="KW-1133">Transmembrane helix</keyword>
<sequence>MASNHSRFIVLVTATYVVLGTAWVLLSDQLLSAIATDTMVWLSGAKGVFFVTCSAAGYALAMRAVSAAADRRQPLFEVAARGLAPGAGHRYGWCHYPLALVLVGAMLMIRVNLVDASEPRPLLLMFMLPIMISALVGGLGPGLLATASAALGIKWLVLHPLHSLRFNDHYDLMQWLLLMVNGVVASMLSEFMRSALRKGESDRKLLSGIVGGTSDAVYVKDLQGRYLLVNPATVAFLGKPADQILGNTDEQLFSAQSAARVRQHDQSVMRTGRTQTSEEHVTLPDGREALFQSTKGPLLDRTGRASGIFGISRDVTERKQAEERIEHLAHYDVLTGLPNRAHLDERASQAILQAQCGGHKLAVMFLDLDRFKDINDSLGHSIGDALLVMLARRLRLTLRADDVVARLGGDEFIFLLHGDDAAALPRVAQKILDMVAEPFAIDQHELAVSGSIGVALYPQDGKDLEALVRCADVAMYRAKQNGRNGYSFFTSDLEEEAVRRLQIINALRHALENHELSVHYQPQFDARDGAIIGAEALLRWQHPALGSVSPAEFIPAAEESGLMLPIGEWVLRQAVRQMKAWLDQGMAPFVMAVNLSAAQFRHPDLPQLVGSILMQEQLAPEFLELELTEGAAMHDPPAAIAVMDQLHERGVRMAIDDFGIAYSSLSYLKKFKIYKLKIDQSFVHDISTDPEDRAIVAAIVNLARGLGLRTIAEGVEHPAQLEYLREHGCDEIQGFYYSRPLTAAQFEAFVLEREARRVA</sequence>
<accession>A0A845GG74</accession>
<dbReference type="Pfam" id="PF00563">
    <property type="entry name" value="EAL"/>
    <property type="match status" value="1"/>
</dbReference>
<evidence type="ECO:0000256" key="11">
    <source>
        <dbReference type="ARBA" id="ARBA00051114"/>
    </source>
</evidence>
<feature type="transmembrane region" description="Helical" evidence="12">
    <location>
        <begin position="95"/>
        <end position="114"/>
    </location>
</feature>
<dbReference type="Gene3D" id="3.30.70.270">
    <property type="match status" value="1"/>
</dbReference>
<feature type="transmembrane region" description="Helical" evidence="12">
    <location>
        <begin position="126"/>
        <end position="152"/>
    </location>
</feature>
<dbReference type="CDD" id="cd01948">
    <property type="entry name" value="EAL"/>
    <property type="match status" value="1"/>
</dbReference>
<gene>
    <name evidence="17" type="ORF">GTP90_07000</name>
</gene>
<name>A0A845GG74_9BURK</name>
<reference evidence="17" key="1">
    <citation type="submission" date="2019-12" db="EMBL/GenBank/DDBJ databases">
        <title>Novel species isolated from a subtropical stream in China.</title>
        <authorList>
            <person name="Lu H."/>
        </authorList>
    </citation>
    <scope>NUCLEOTIDE SEQUENCE [LARGE SCALE GENOMIC DNA]</scope>
    <source>
        <strain evidence="17">FT81W</strain>
    </source>
</reference>
<dbReference type="PROSITE" id="PS50883">
    <property type="entry name" value="EAL"/>
    <property type="match status" value="1"/>
</dbReference>
<keyword evidence="2" id="KW-0597">Phosphoprotein</keyword>
<dbReference type="SUPFAM" id="SSF55785">
    <property type="entry name" value="PYP-like sensor domain (PAS domain)"/>
    <property type="match status" value="1"/>
</dbReference>
<evidence type="ECO:0000256" key="3">
    <source>
        <dbReference type="ARBA" id="ARBA00022679"/>
    </source>
</evidence>
<dbReference type="InterPro" id="IPR000160">
    <property type="entry name" value="GGDEF_dom"/>
</dbReference>
<dbReference type="InterPro" id="IPR043128">
    <property type="entry name" value="Rev_trsase/Diguanyl_cyclase"/>
</dbReference>
<evidence type="ECO:0000256" key="6">
    <source>
        <dbReference type="ARBA" id="ARBA00022777"/>
    </source>
</evidence>
<keyword evidence="9" id="KW-0902">Two-component regulatory system</keyword>
<keyword evidence="5" id="KW-0547">Nucleotide-binding</keyword>
<feature type="domain" description="EAL" evidence="15">
    <location>
        <begin position="500"/>
        <end position="754"/>
    </location>
</feature>
<evidence type="ECO:0000256" key="5">
    <source>
        <dbReference type="ARBA" id="ARBA00022741"/>
    </source>
</evidence>
<dbReference type="GO" id="GO:0071732">
    <property type="term" value="P:cellular response to nitric oxide"/>
    <property type="evidence" value="ECO:0007669"/>
    <property type="project" value="UniProtKB-ARBA"/>
</dbReference>
<evidence type="ECO:0000256" key="9">
    <source>
        <dbReference type="ARBA" id="ARBA00023012"/>
    </source>
</evidence>
<dbReference type="Gene3D" id="3.20.20.450">
    <property type="entry name" value="EAL domain"/>
    <property type="match status" value="1"/>
</dbReference>
<keyword evidence="3" id="KW-0808">Transferase</keyword>
<dbReference type="InterPro" id="IPR000014">
    <property type="entry name" value="PAS"/>
</dbReference>
<evidence type="ECO:0000259" key="16">
    <source>
        <dbReference type="PROSITE" id="PS50887"/>
    </source>
</evidence>
<dbReference type="CDD" id="cd01949">
    <property type="entry name" value="GGDEF"/>
    <property type="match status" value="1"/>
</dbReference>
<dbReference type="Pfam" id="PF00990">
    <property type="entry name" value="GGDEF"/>
    <property type="match status" value="1"/>
</dbReference>
<dbReference type="Pfam" id="PF13493">
    <property type="entry name" value="DUF4118"/>
    <property type="match status" value="1"/>
</dbReference>
<feature type="transmembrane region" description="Helical" evidence="12">
    <location>
        <begin position="6"/>
        <end position="26"/>
    </location>
</feature>
<dbReference type="GO" id="GO:0000160">
    <property type="term" value="P:phosphorelay signal transduction system"/>
    <property type="evidence" value="ECO:0007669"/>
    <property type="project" value="UniProtKB-KW"/>
</dbReference>
<dbReference type="InterPro" id="IPR035965">
    <property type="entry name" value="PAS-like_dom_sf"/>
</dbReference>
<evidence type="ECO:0000256" key="8">
    <source>
        <dbReference type="ARBA" id="ARBA00022989"/>
    </source>
</evidence>